<dbReference type="InterPro" id="IPR051611">
    <property type="entry name" value="ECF_transporter_component"/>
</dbReference>
<evidence type="ECO:0000256" key="5">
    <source>
        <dbReference type="ARBA" id="ARBA00022989"/>
    </source>
</evidence>
<dbReference type="NCBIfam" id="TIGR02454">
    <property type="entry name" value="ECF_T_CbiQ"/>
    <property type="match status" value="1"/>
</dbReference>
<evidence type="ECO:0000313" key="8">
    <source>
        <dbReference type="EMBL" id="ODR94667.1"/>
    </source>
</evidence>
<gene>
    <name evidence="8" type="ORF">AUC70_08620</name>
</gene>
<evidence type="ECO:0000313" key="9">
    <source>
        <dbReference type="Proteomes" id="UP000094172"/>
    </source>
</evidence>
<evidence type="ECO:0000256" key="1">
    <source>
        <dbReference type="ARBA" id="ARBA00004651"/>
    </source>
</evidence>
<evidence type="ECO:0000256" key="6">
    <source>
        <dbReference type="ARBA" id="ARBA00023136"/>
    </source>
</evidence>
<dbReference type="PANTHER" id="PTHR34857">
    <property type="entry name" value="SLL0384 PROTEIN"/>
    <property type="match status" value="1"/>
</dbReference>
<feature type="transmembrane region" description="Helical" evidence="7">
    <location>
        <begin position="229"/>
        <end position="248"/>
    </location>
</feature>
<dbReference type="Pfam" id="PF02361">
    <property type="entry name" value="CbiQ"/>
    <property type="match status" value="1"/>
</dbReference>
<keyword evidence="5 7" id="KW-1133">Transmembrane helix</keyword>
<dbReference type="Proteomes" id="UP000094172">
    <property type="component" value="Unassembled WGS sequence"/>
</dbReference>
<evidence type="ECO:0000256" key="3">
    <source>
        <dbReference type="ARBA" id="ARBA00022475"/>
    </source>
</evidence>
<organism evidence="8 9">
    <name type="scientific">Methyloceanibacter stevinii</name>
    <dbReference type="NCBI Taxonomy" id="1774970"/>
    <lineage>
        <taxon>Bacteria</taxon>
        <taxon>Pseudomonadati</taxon>
        <taxon>Pseudomonadota</taxon>
        <taxon>Alphaproteobacteria</taxon>
        <taxon>Hyphomicrobiales</taxon>
        <taxon>Hyphomicrobiaceae</taxon>
        <taxon>Methyloceanibacter</taxon>
    </lineage>
</organism>
<dbReference type="GO" id="GO:0006824">
    <property type="term" value="P:cobalt ion transport"/>
    <property type="evidence" value="ECO:0007669"/>
    <property type="project" value="InterPro"/>
</dbReference>
<keyword evidence="6 7" id="KW-0472">Membrane</keyword>
<dbReference type="CDD" id="cd16914">
    <property type="entry name" value="EcfT"/>
    <property type="match status" value="1"/>
</dbReference>
<name>A0A1E3VMC1_9HYPH</name>
<comment type="similarity">
    <text evidence="2">Belongs to the CbiQ family.</text>
</comment>
<dbReference type="STRING" id="1774970.AUC70_08620"/>
<protein>
    <submittedName>
        <fullName evidence="8">Cobalt ABC transporter permease</fullName>
    </submittedName>
</protein>
<dbReference type="InterPro" id="IPR012809">
    <property type="entry name" value="ECF_CbiQ"/>
</dbReference>
<dbReference type="PANTHER" id="PTHR34857:SF2">
    <property type="entry name" value="SLL0384 PROTEIN"/>
    <property type="match status" value="1"/>
</dbReference>
<sequence length="249" mass="27418">MDTGATTAKTYISETDPRARILAAVAFAIVVVNLHDLRALAAALVVALTLMLMARLPPRATLKRMLTMDGFIIFMLLLLPFTVPGDAMFTVFGLPATWQGLRQAIEIGLKANAIILTLMALVGSMEPARLGQALYRLKMPEGLVYLLMFMVRYVDVLQQEYLRLRVAMKARGFRPGNNRHTYQSLGYLIGMMLVRAVERSERILGAMKCRGFSGRIPLSGDLAYARSDAGFAFAFGGILAALVALQFLR</sequence>
<keyword evidence="9" id="KW-1185">Reference proteome</keyword>
<accession>A0A1E3VMC1</accession>
<feature type="transmembrane region" description="Helical" evidence="7">
    <location>
        <begin position="66"/>
        <end position="83"/>
    </location>
</feature>
<evidence type="ECO:0000256" key="7">
    <source>
        <dbReference type="SAM" id="Phobius"/>
    </source>
</evidence>
<dbReference type="EMBL" id="LPWE01000012">
    <property type="protein sequence ID" value="ODR94667.1"/>
    <property type="molecule type" value="Genomic_DNA"/>
</dbReference>
<proteinExistence type="inferred from homology"/>
<reference evidence="8 9" key="1">
    <citation type="journal article" date="2016" name="Environ. Microbiol.">
        <title>New Methyloceanibacter diversity from North Sea sediments includes methanotroph containing solely the soluble methane monooxygenase.</title>
        <authorList>
            <person name="Vekeman B."/>
            <person name="Kerckhof F.M."/>
            <person name="Cremers G."/>
            <person name="de Vos P."/>
            <person name="Vandamme P."/>
            <person name="Boon N."/>
            <person name="Op den Camp H.J."/>
            <person name="Heylen K."/>
        </authorList>
    </citation>
    <scope>NUCLEOTIDE SEQUENCE [LARGE SCALE GENOMIC DNA]</scope>
    <source>
        <strain evidence="8 9">R-67176</strain>
    </source>
</reference>
<dbReference type="GO" id="GO:0043190">
    <property type="term" value="C:ATP-binding cassette (ABC) transporter complex"/>
    <property type="evidence" value="ECO:0007669"/>
    <property type="project" value="InterPro"/>
</dbReference>
<comment type="caution">
    <text evidence="8">The sequence shown here is derived from an EMBL/GenBank/DDBJ whole genome shotgun (WGS) entry which is preliminary data.</text>
</comment>
<keyword evidence="3" id="KW-1003">Cell membrane</keyword>
<dbReference type="InterPro" id="IPR003339">
    <property type="entry name" value="ABC/ECF_trnsptr_transmembrane"/>
</dbReference>
<feature type="transmembrane region" description="Helical" evidence="7">
    <location>
        <begin position="21"/>
        <end position="54"/>
    </location>
</feature>
<keyword evidence="4 7" id="KW-0812">Transmembrane</keyword>
<dbReference type="AlphaFoldDB" id="A0A1E3VMC1"/>
<evidence type="ECO:0000256" key="2">
    <source>
        <dbReference type="ARBA" id="ARBA00008564"/>
    </source>
</evidence>
<evidence type="ECO:0000256" key="4">
    <source>
        <dbReference type="ARBA" id="ARBA00022692"/>
    </source>
</evidence>
<comment type="subcellular location">
    <subcellularLocation>
        <location evidence="1">Cell membrane</location>
        <topology evidence="1">Multi-pass membrane protein</topology>
    </subcellularLocation>
</comment>